<evidence type="ECO:0000313" key="3">
    <source>
        <dbReference type="EMBL" id="MFC5950717.1"/>
    </source>
</evidence>
<dbReference type="InterPro" id="IPR036661">
    <property type="entry name" value="Luciferase-like_sf"/>
</dbReference>
<dbReference type="CDD" id="cd01097">
    <property type="entry name" value="Tetrahydromethanopterin_reductase"/>
    <property type="match status" value="1"/>
</dbReference>
<keyword evidence="4" id="KW-1185">Reference proteome</keyword>
<evidence type="ECO:0000256" key="1">
    <source>
        <dbReference type="ARBA" id="ARBA00023002"/>
    </source>
</evidence>
<protein>
    <submittedName>
        <fullName evidence="3">LLM class flavin-dependent oxidoreductase</fullName>
    </submittedName>
</protein>
<dbReference type="Proteomes" id="UP001596119">
    <property type="component" value="Unassembled WGS sequence"/>
</dbReference>
<feature type="domain" description="Luciferase-like" evidence="2">
    <location>
        <begin position="15"/>
        <end position="331"/>
    </location>
</feature>
<dbReference type="SUPFAM" id="SSF51679">
    <property type="entry name" value="Bacterial luciferase-like"/>
    <property type="match status" value="1"/>
</dbReference>
<dbReference type="PANTHER" id="PTHR43244">
    <property type="match status" value="1"/>
</dbReference>
<sequence length="356" mass="38399">MRFGVVLAPRIDDWEVFRYAEELGFDSAWACDSQMLWSDCYATLALAAAHTERIALGPGVAAAGTRLAPVTAHSVASVAKLAPGRTFLGIGTGHTSMRVMGRKPMPVGEFRTYVRTVRGLLAGEEVDLGGGTHTRFLNRDHGFVDLDHPIPVVVGANGPRALRLAGAEGDGVVTIAVTRPDEVKGVTELVAEGAARSGRALPPGFTTTSMTNVVVLAEGESATSPRVLAMTDSWVGAAIHFAYEMWSIREDEDAVPPPFRPFWEEYCAHVAGMATPADRRYLELHDGHATWLSAAERRFLTEDAVRAVTIVGTVDEVVDQIRQAERAGVTELALQSPLATARDVMREFAERVRPAL</sequence>
<reference evidence="4" key="1">
    <citation type="journal article" date="2019" name="Int. J. Syst. Evol. Microbiol.">
        <title>The Global Catalogue of Microorganisms (GCM) 10K type strain sequencing project: providing services to taxonomists for standard genome sequencing and annotation.</title>
        <authorList>
            <consortium name="The Broad Institute Genomics Platform"/>
            <consortium name="The Broad Institute Genome Sequencing Center for Infectious Disease"/>
            <person name="Wu L."/>
            <person name="Ma J."/>
        </authorList>
    </citation>
    <scope>NUCLEOTIDE SEQUENCE [LARGE SCALE GENOMIC DNA]</scope>
    <source>
        <strain evidence="4">CGMCC 4.7397</strain>
    </source>
</reference>
<dbReference type="InterPro" id="IPR050564">
    <property type="entry name" value="F420-G6PD/mer"/>
</dbReference>
<name>A0ABW1IEH5_9PSEU</name>
<accession>A0ABW1IEH5</accession>
<dbReference type="Gene3D" id="3.20.20.30">
    <property type="entry name" value="Luciferase-like domain"/>
    <property type="match status" value="1"/>
</dbReference>
<dbReference type="EMBL" id="JBHSQK010000052">
    <property type="protein sequence ID" value="MFC5950717.1"/>
    <property type="molecule type" value="Genomic_DNA"/>
</dbReference>
<evidence type="ECO:0000259" key="2">
    <source>
        <dbReference type="Pfam" id="PF00296"/>
    </source>
</evidence>
<keyword evidence="1" id="KW-0560">Oxidoreductase</keyword>
<dbReference type="Pfam" id="PF00296">
    <property type="entry name" value="Bac_luciferase"/>
    <property type="match status" value="1"/>
</dbReference>
<gene>
    <name evidence="3" type="ORF">ACFQH9_20825</name>
</gene>
<organism evidence="3 4">
    <name type="scientific">Pseudonocardia lutea</name>
    <dbReference type="NCBI Taxonomy" id="2172015"/>
    <lineage>
        <taxon>Bacteria</taxon>
        <taxon>Bacillati</taxon>
        <taxon>Actinomycetota</taxon>
        <taxon>Actinomycetes</taxon>
        <taxon>Pseudonocardiales</taxon>
        <taxon>Pseudonocardiaceae</taxon>
        <taxon>Pseudonocardia</taxon>
    </lineage>
</organism>
<comment type="caution">
    <text evidence="3">The sequence shown here is derived from an EMBL/GenBank/DDBJ whole genome shotgun (WGS) entry which is preliminary data.</text>
</comment>
<dbReference type="PANTHER" id="PTHR43244:SF1">
    <property type="entry name" value="5,10-METHYLENETETRAHYDROMETHANOPTERIN REDUCTASE"/>
    <property type="match status" value="1"/>
</dbReference>
<proteinExistence type="predicted"/>
<dbReference type="InterPro" id="IPR011251">
    <property type="entry name" value="Luciferase-like_dom"/>
</dbReference>
<dbReference type="RefSeq" id="WP_379567984.1">
    <property type="nucleotide sequence ID" value="NZ_JBHSQK010000052.1"/>
</dbReference>
<evidence type="ECO:0000313" key="4">
    <source>
        <dbReference type="Proteomes" id="UP001596119"/>
    </source>
</evidence>